<evidence type="ECO:0000256" key="11">
    <source>
        <dbReference type="PROSITE-ProRule" id="PRU00042"/>
    </source>
</evidence>
<dbReference type="CDD" id="cd11657">
    <property type="entry name" value="TIN2_N"/>
    <property type="match status" value="1"/>
</dbReference>
<proteinExistence type="inferred from homology"/>
<feature type="compositionally biased region" description="Basic residues" evidence="12">
    <location>
        <begin position="470"/>
        <end position="484"/>
    </location>
</feature>
<feature type="region of interest" description="Disordered" evidence="12">
    <location>
        <begin position="227"/>
        <end position="257"/>
    </location>
</feature>
<accession>A0A6P3VYN7</accession>
<dbReference type="FunFam" id="3.30.160.60:FF:000303">
    <property type="entry name" value="Zinc finger protein 41"/>
    <property type="match status" value="1"/>
</dbReference>
<feature type="compositionally biased region" description="Polar residues" evidence="12">
    <location>
        <begin position="227"/>
        <end position="238"/>
    </location>
</feature>
<keyword evidence="3" id="KW-0479">Metal-binding</keyword>
<feature type="compositionally biased region" description="Polar residues" evidence="12">
    <location>
        <begin position="401"/>
        <end position="427"/>
    </location>
</feature>
<dbReference type="GO" id="GO:0000978">
    <property type="term" value="F:RNA polymerase II cis-regulatory region sequence-specific DNA binding"/>
    <property type="evidence" value="ECO:0007669"/>
    <property type="project" value="TreeGrafter"/>
</dbReference>
<evidence type="ECO:0000256" key="6">
    <source>
        <dbReference type="ARBA" id="ARBA00022833"/>
    </source>
</evidence>
<protein>
    <submittedName>
        <fullName evidence="15">Zinc finger protein 454-like isoform X1</fullName>
    </submittedName>
</protein>
<dbReference type="InterPro" id="IPR036236">
    <property type="entry name" value="Znf_C2H2_sf"/>
</dbReference>
<evidence type="ECO:0000256" key="9">
    <source>
        <dbReference type="ARBA" id="ARBA00023163"/>
    </source>
</evidence>
<dbReference type="InterPro" id="IPR013087">
    <property type="entry name" value="Znf_C2H2_type"/>
</dbReference>
<evidence type="ECO:0000256" key="4">
    <source>
        <dbReference type="ARBA" id="ARBA00022737"/>
    </source>
</evidence>
<dbReference type="SUPFAM" id="SSF57667">
    <property type="entry name" value="beta-beta-alpha zinc fingers"/>
    <property type="match status" value="5"/>
</dbReference>
<dbReference type="FunFam" id="3.30.160.60:FF:000608">
    <property type="entry name" value="zinc finger protein 286A isoform X1"/>
    <property type="match status" value="1"/>
</dbReference>
<keyword evidence="8" id="KW-0238">DNA-binding</keyword>
<dbReference type="InterPro" id="IPR029400">
    <property type="entry name" value="TINF2_N"/>
</dbReference>
<evidence type="ECO:0000256" key="8">
    <source>
        <dbReference type="ARBA" id="ARBA00023125"/>
    </source>
</evidence>
<dbReference type="GeneID" id="105900680"/>
<evidence type="ECO:0000259" key="13">
    <source>
        <dbReference type="PROSITE" id="PS50157"/>
    </source>
</evidence>
<feature type="compositionally biased region" description="Polar residues" evidence="12">
    <location>
        <begin position="370"/>
        <end position="392"/>
    </location>
</feature>
<feature type="region of interest" description="Disordered" evidence="12">
    <location>
        <begin position="346"/>
        <end position="486"/>
    </location>
</feature>
<dbReference type="Pfam" id="PF00096">
    <property type="entry name" value="zf-C2H2"/>
    <property type="match status" value="5"/>
</dbReference>
<reference evidence="15" key="1">
    <citation type="submission" date="2025-08" db="UniProtKB">
        <authorList>
            <consortium name="RefSeq"/>
        </authorList>
    </citation>
    <scope>IDENTIFICATION</scope>
</reference>
<feature type="domain" description="C2H2-type" evidence="13">
    <location>
        <begin position="567"/>
        <end position="594"/>
    </location>
</feature>
<comment type="subcellular location">
    <subcellularLocation>
        <location evidence="1">Nucleus</location>
    </subcellularLocation>
</comment>
<dbReference type="FunFam" id="3.30.160.60:FF:000100">
    <property type="entry name" value="Zinc finger 45-like"/>
    <property type="match status" value="1"/>
</dbReference>
<dbReference type="SMART" id="SM00355">
    <property type="entry name" value="ZnF_C2H2"/>
    <property type="match status" value="9"/>
</dbReference>
<feature type="compositionally biased region" description="Low complexity" evidence="12">
    <location>
        <begin position="451"/>
        <end position="467"/>
    </location>
</feature>
<comment type="similarity">
    <text evidence="2">Belongs to the krueppel C2H2-type zinc-finger protein family.</text>
</comment>
<organism evidence="14 15">
    <name type="scientific">Clupea harengus</name>
    <name type="common">Atlantic herring</name>
    <dbReference type="NCBI Taxonomy" id="7950"/>
    <lineage>
        <taxon>Eukaryota</taxon>
        <taxon>Metazoa</taxon>
        <taxon>Chordata</taxon>
        <taxon>Craniata</taxon>
        <taxon>Vertebrata</taxon>
        <taxon>Euteleostomi</taxon>
        <taxon>Actinopterygii</taxon>
        <taxon>Neopterygii</taxon>
        <taxon>Teleostei</taxon>
        <taxon>Clupei</taxon>
        <taxon>Clupeiformes</taxon>
        <taxon>Clupeoidei</taxon>
        <taxon>Clupeidae</taxon>
        <taxon>Clupea</taxon>
    </lineage>
</organism>
<dbReference type="GO" id="GO:0032502">
    <property type="term" value="P:developmental process"/>
    <property type="evidence" value="ECO:0007669"/>
    <property type="project" value="UniProtKB-ARBA"/>
</dbReference>
<dbReference type="GO" id="GO:0000981">
    <property type="term" value="F:DNA-binding transcription factor activity, RNA polymerase II-specific"/>
    <property type="evidence" value="ECO:0007669"/>
    <property type="project" value="TreeGrafter"/>
</dbReference>
<name>A0A6P3VYN7_CLUHA</name>
<feature type="compositionally biased region" description="Polar residues" evidence="12">
    <location>
        <begin position="350"/>
        <end position="359"/>
    </location>
</feature>
<keyword evidence="6" id="KW-0862">Zinc</keyword>
<dbReference type="PANTHER" id="PTHR24388">
    <property type="entry name" value="ZINC FINGER PROTEIN"/>
    <property type="match status" value="1"/>
</dbReference>
<evidence type="ECO:0000313" key="14">
    <source>
        <dbReference type="Proteomes" id="UP000515152"/>
    </source>
</evidence>
<evidence type="ECO:0000256" key="1">
    <source>
        <dbReference type="ARBA" id="ARBA00004123"/>
    </source>
</evidence>
<feature type="domain" description="C2H2-type" evidence="13">
    <location>
        <begin position="489"/>
        <end position="511"/>
    </location>
</feature>
<feature type="domain" description="C2H2-type" evidence="13">
    <location>
        <begin position="679"/>
        <end position="706"/>
    </location>
</feature>
<keyword evidence="4" id="KW-0677">Repeat</keyword>
<evidence type="ECO:0000313" key="15">
    <source>
        <dbReference type="RefSeq" id="XP_012683482.2"/>
    </source>
</evidence>
<feature type="domain" description="C2H2-type" evidence="13">
    <location>
        <begin position="651"/>
        <end position="678"/>
    </location>
</feature>
<dbReference type="PANTHER" id="PTHR24388:SF96">
    <property type="entry name" value="GENE, 32687-RELATED"/>
    <property type="match status" value="1"/>
</dbReference>
<evidence type="ECO:0000256" key="2">
    <source>
        <dbReference type="ARBA" id="ARBA00006991"/>
    </source>
</evidence>
<feature type="region of interest" description="Disordered" evidence="12">
    <location>
        <begin position="510"/>
        <end position="529"/>
    </location>
</feature>
<dbReference type="Gene3D" id="3.30.160.60">
    <property type="entry name" value="Classic Zinc Finger"/>
    <property type="match status" value="8"/>
</dbReference>
<dbReference type="KEGG" id="char:105900680"/>
<feature type="domain" description="C2H2-type" evidence="13">
    <location>
        <begin position="735"/>
        <end position="759"/>
    </location>
</feature>
<dbReference type="Pfam" id="PF13894">
    <property type="entry name" value="zf-C2H2_4"/>
    <property type="match status" value="1"/>
</dbReference>
<dbReference type="PROSITE" id="PS50157">
    <property type="entry name" value="ZINC_FINGER_C2H2_2"/>
    <property type="match status" value="8"/>
</dbReference>
<dbReference type="GO" id="GO:0005634">
    <property type="term" value="C:nucleus"/>
    <property type="evidence" value="ECO:0007669"/>
    <property type="project" value="UniProtKB-SubCell"/>
</dbReference>
<dbReference type="GO" id="GO:0008270">
    <property type="term" value="F:zinc ion binding"/>
    <property type="evidence" value="ECO:0007669"/>
    <property type="project" value="UniProtKB-KW"/>
</dbReference>
<dbReference type="Pfam" id="PF14973">
    <property type="entry name" value="TINF2_N"/>
    <property type="match status" value="1"/>
</dbReference>
<evidence type="ECO:0000256" key="3">
    <source>
        <dbReference type="ARBA" id="ARBA00022723"/>
    </source>
</evidence>
<keyword evidence="7" id="KW-0805">Transcription regulation</keyword>
<keyword evidence="9" id="KW-0804">Transcription</keyword>
<dbReference type="FunFam" id="3.30.160.60:FF:000110">
    <property type="entry name" value="Zinc finger protein-like"/>
    <property type="match status" value="1"/>
</dbReference>
<keyword evidence="10" id="KW-0539">Nucleus</keyword>
<feature type="domain" description="C2H2-type" evidence="13">
    <location>
        <begin position="623"/>
        <end position="650"/>
    </location>
</feature>
<dbReference type="OrthoDB" id="9948370at2759"/>
<evidence type="ECO:0000256" key="12">
    <source>
        <dbReference type="SAM" id="MobiDB-lite"/>
    </source>
</evidence>
<dbReference type="RefSeq" id="XP_012683482.2">
    <property type="nucleotide sequence ID" value="XM_012828028.3"/>
</dbReference>
<dbReference type="AlphaFoldDB" id="A0A6P3VYN7"/>
<dbReference type="InterPro" id="IPR050527">
    <property type="entry name" value="Snail/Krueppel_Znf"/>
</dbReference>
<dbReference type="FunFam" id="3.30.160.60:FF:000202">
    <property type="entry name" value="Zinc finger protein 574"/>
    <property type="match status" value="1"/>
</dbReference>
<sequence length="759" mass="86024">MTDSMPPLSSLRLLIPPLRLMSAFMWHVAEEQKLEHYEKLENFVSLVTKMVPDLLSHRQKATLLMGLRAKMLLEMCRGDLPVDSQTVKTHLHQIQSSLPKPRHSEMDILQSNLLSLILKLLEDPVKKEKFFQRVYPVKYGPDFDKALQVLVCFFISRLEQLLPKPNFKQVASWMNSPSLWDECEQYLSQTEDLQLLLQDNCHRSLEKNGLPSVVEDRIIDSLSLSPTATAHRSQNDMQSEPCLDAQSSSSQTTHQANQKIQGLLQNCQEVDTTSGVGKDKQRQCDIEDDDEYDVGTELDLSEYGGREKEITEDTNVSDFAHKFETHRGTPPTASESFDMEDITVEKPTLPDTSGQNHGETLSGGVPMDTTLPSEFCSTFPVNRSDQTVQETPAGTRHGNRMNRNANLTVPSQTSAQQITPLVLSDTSNDQDDRNEEELSQGVADSQVVFDLTSKGSSSSTPTKSLVSQWAKKKKKKKKEKKKTHISTPFQCSHCGREFETLSGLSSHKRAHRDCADSSPPSCSEETPKETEVTMARIRQSECAFCGMNISTEEMNNHLLTHKGIRPYRCNHCDKSYVNRSSLKAHVSNHTGEKPHLCEECGKSFFSPGYLRAHMKNHSADKHHCCPYCGKLFSFLGSLNVHICIHTGERPYLCSTCGKSFQLATCLQVHERCHTGEKPYKCGVCDRGFTTSSHRLVHARMHTGERPFSCSVCGRRFSRKYDHKKHMQTHSGDRPYKCPECRKSYTRMYHLKTHRKTHRK</sequence>
<gene>
    <name evidence="15" type="primary">LOC105900680</name>
</gene>
<keyword evidence="14" id="KW-1185">Reference proteome</keyword>
<evidence type="ECO:0000256" key="5">
    <source>
        <dbReference type="ARBA" id="ARBA00022771"/>
    </source>
</evidence>
<feature type="domain" description="C2H2-type" evidence="13">
    <location>
        <begin position="707"/>
        <end position="734"/>
    </location>
</feature>
<evidence type="ECO:0000256" key="10">
    <source>
        <dbReference type="ARBA" id="ARBA00023242"/>
    </source>
</evidence>
<feature type="compositionally biased region" description="Acidic residues" evidence="12">
    <location>
        <begin position="428"/>
        <end position="438"/>
    </location>
</feature>
<evidence type="ECO:0000256" key="7">
    <source>
        <dbReference type="ARBA" id="ARBA00023015"/>
    </source>
</evidence>
<dbReference type="PROSITE" id="PS00028">
    <property type="entry name" value="ZINC_FINGER_C2H2_1"/>
    <property type="match status" value="8"/>
</dbReference>
<keyword evidence="5 11" id="KW-0863">Zinc-finger</keyword>
<dbReference type="Proteomes" id="UP000515152">
    <property type="component" value="Chromosome 16"/>
</dbReference>
<dbReference type="FunFam" id="3.30.160.60:FF:000358">
    <property type="entry name" value="zinc finger protein 24"/>
    <property type="match status" value="1"/>
</dbReference>
<feature type="domain" description="C2H2-type" evidence="13">
    <location>
        <begin position="595"/>
        <end position="622"/>
    </location>
</feature>